<dbReference type="EMBL" id="CP045896">
    <property type="protein sequence ID" value="QQP50452.1"/>
    <property type="molecule type" value="Genomic_DNA"/>
</dbReference>
<dbReference type="Proteomes" id="UP000595437">
    <property type="component" value="Chromosome 7"/>
</dbReference>
<keyword evidence="2" id="KW-1185">Reference proteome</keyword>
<name>A0A7T8HID2_CALRO</name>
<evidence type="ECO:0000313" key="1">
    <source>
        <dbReference type="EMBL" id="QQP50452.1"/>
    </source>
</evidence>
<protein>
    <submittedName>
        <fullName evidence="1">Uncharacterized protein</fullName>
    </submittedName>
</protein>
<evidence type="ECO:0000313" key="2">
    <source>
        <dbReference type="Proteomes" id="UP000595437"/>
    </source>
</evidence>
<gene>
    <name evidence="1" type="ORF">FKW44_011459</name>
</gene>
<accession>A0A7T8HID2</accession>
<proteinExistence type="predicted"/>
<reference evidence="2" key="1">
    <citation type="submission" date="2021-01" db="EMBL/GenBank/DDBJ databases">
        <title>Caligus Genome Assembly.</title>
        <authorList>
            <person name="Gallardo-Escarate C."/>
        </authorList>
    </citation>
    <scope>NUCLEOTIDE SEQUENCE [LARGE SCALE GENOMIC DNA]</scope>
</reference>
<dbReference type="AlphaFoldDB" id="A0A7T8HID2"/>
<sequence length="49" mass="5393">MVYDTKKKFEAGDSLERKPGRGGQIKILTDELLAGLFAEIEEDASILVP</sequence>
<organism evidence="1 2">
    <name type="scientific">Caligus rogercresseyi</name>
    <name type="common">Sea louse</name>
    <dbReference type="NCBI Taxonomy" id="217165"/>
    <lineage>
        <taxon>Eukaryota</taxon>
        <taxon>Metazoa</taxon>
        <taxon>Ecdysozoa</taxon>
        <taxon>Arthropoda</taxon>
        <taxon>Crustacea</taxon>
        <taxon>Multicrustacea</taxon>
        <taxon>Hexanauplia</taxon>
        <taxon>Copepoda</taxon>
        <taxon>Siphonostomatoida</taxon>
        <taxon>Caligidae</taxon>
        <taxon>Caligus</taxon>
    </lineage>
</organism>